<sequence length="1035" mass="119303">MELTELNTADYTGGHYGTLRTRKAPFSEVNEGAVHFDWSSHPVEDDREDENSHQTTNLKELPLHMGLKKAIRQVQQMRVPVVSSWGSWRLRHSKSLQRFRDGLASVSSLLVLWRKSMHQIGGHFGGGVRSYFLFLRFLVILNFLSFLLMAGFVIIPSIVFHSSNSSGQSLVSSVNLSGVDVCLRYDVQLPPLTVYYTYFLDLLSGMGFMEYSYMFYGFYNNTEVSSSGFSYNIPLAYLLTAAFYFLFCLLCIVVRMGRVARVVMAMDGGRLGGYSVLVFTGWDHGLQEKRAVKVKHNNLRYRLQVDLEEERIKRKAESLTLSQAFLLYSLRILLNLIVLAMIVGAFFAISYATQYSQYRDGQRELHCVFVDLEIAYDRVPREELYCMRKSGVAEKYVRVVQDMYERSRTVVRCAVVQTEEFKVEVGLHQGSALSPFLFAMVMDQLSEESEQKEGFVGLLLEYLPSMVITASNFVVPFLCDQIANLEKYSPSVTVILALLRLVVDHCSCKLAQWVGRQEFVVASNVLALVYAQTVVWSGALFCPMLPLINTIKFVILFYCKKVTLFQNCRPAVRTFRSTSSNFFIFLVLLFGWVLSSAVLIYSIASIHPSYGCGPFRFSSSMWDVIPGSFHLLSNTTQEFLLYIGSQAFSIPLFILSCVVMCYVAALASVYGKTINMLKKQHKLEGRDKQFLVKQIKELNVKLSRNEQLRTSDAVPRWGENYNPAFEPDEEPEMPARDFRNGGFYDTLFIFLKKMNILPKKSWHVRNKDNIARVRRDEQRAAEEEDEVRRRAERAEQEARTEYLRRKSRAGLEHTAGPRDEVETSRETGASEHLNLFPLEDSSEKKGNTEYLREKKEEKEKQERAIGLLVSLGPAPGTDATPWYLKERERDKERQKERERQDKGKRKSISEEEREKKEKKLKDNLDPMKDIKKALAVKDRKEKKHKKKEKRDKGEKTSAASSREDLRAERLRREAEERRRAQALLDQRNGVGEAKDGQKEPEERERAYNNAFFPELARKRRRRDRDIVQEFLHSNS</sequence>
<feature type="transmembrane region" description="Helical" evidence="6">
    <location>
        <begin position="195"/>
        <end position="215"/>
    </location>
</feature>
<dbReference type="InterPro" id="IPR038900">
    <property type="entry name" value="TMC"/>
</dbReference>
<dbReference type="Pfam" id="PF10197">
    <property type="entry name" value="Cir_N"/>
    <property type="match status" value="1"/>
</dbReference>
<feature type="transmembrane region" description="Helical" evidence="6">
    <location>
        <begin position="580"/>
        <end position="604"/>
    </location>
</feature>
<dbReference type="GO" id="GO:0005886">
    <property type="term" value="C:plasma membrane"/>
    <property type="evidence" value="ECO:0007669"/>
    <property type="project" value="InterPro"/>
</dbReference>
<feature type="compositionally biased region" description="Basic and acidic residues" evidence="7">
    <location>
        <begin position="950"/>
        <end position="979"/>
    </location>
</feature>
<dbReference type="PANTHER" id="PTHR23302">
    <property type="entry name" value="TRANSMEMBRANE CHANNEL-RELATED"/>
    <property type="match status" value="1"/>
</dbReference>
<keyword evidence="5 6" id="KW-0472">Membrane</keyword>
<feature type="transmembrane region" description="Helical" evidence="6">
    <location>
        <begin position="648"/>
        <end position="670"/>
    </location>
</feature>
<comment type="similarity">
    <text evidence="2 6">Belongs to the TMC family.</text>
</comment>
<dbReference type="InterPro" id="IPR012496">
    <property type="entry name" value="TMC_dom"/>
</dbReference>
<evidence type="ECO:0000256" key="7">
    <source>
        <dbReference type="SAM" id="MobiDB-lite"/>
    </source>
</evidence>
<dbReference type="InterPro" id="IPR000477">
    <property type="entry name" value="RT_dom"/>
</dbReference>
<keyword evidence="3 6" id="KW-0812">Transmembrane</keyword>
<dbReference type="GO" id="GO:0008381">
    <property type="term" value="F:mechanosensitive monoatomic ion channel activity"/>
    <property type="evidence" value="ECO:0007669"/>
    <property type="project" value="TreeGrafter"/>
</dbReference>
<feature type="transmembrane region" description="Helical" evidence="6">
    <location>
        <begin position="332"/>
        <end position="352"/>
    </location>
</feature>
<evidence type="ECO:0000256" key="2">
    <source>
        <dbReference type="ARBA" id="ARBA00006510"/>
    </source>
</evidence>
<feature type="domain" description="Reverse transcriptase" evidence="8">
    <location>
        <begin position="293"/>
        <end position="518"/>
    </location>
</feature>
<evidence type="ECO:0000256" key="4">
    <source>
        <dbReference type="ARBA" id="ARBA00022989"/>
    </source>
</evidence>
<evidence type="ECO:0000313" key="9">
    <source>
        <dbReference type="EMBL" id="KAK3551494.1"/>
    </source>
</evidence>
<feature type="compositionally biased region" description="Basic and acidic residues" evidence="7">
    <location>
        <begin position="776"/>
        <end position="829"/>
    </location>
</feature>
<feature type="transmembrane region" description="Helical" evidence="6">
    <location>
        <begin position="235"/>
        <end position="254"/>
    </location>
</feature>
<reference evidence="9" key="1">
    <citation type="submission" date="2023-06" db="EMBL/GenBank/DDBJ databases">
        <title>Male Hemibagrus guttatus genome.</title>
        <authorList>
            <person name="Bian C."/>
        </authorList>
    </citation>
    <scope>NUCLEOTIDE SEQUENCE</scope>
    <source>
        <strain evidence="9">Male_cb2023</strain>
        <tissue evidence="9">Muscle</tissue>
    </source>
</reference>
<dbReference type="AlphaFoldDB" id="A0AAE0VDL0"/>
<evidence type="ECO:0000256" key="3">
    <source>
        <dbReference type="ARBA" id="ARBA00022692"/>
    </source>
</evidence>
<dbReference type="Pfam" id="PF00078">
    <property type="entry name" value="RVT_1"/>
    <property type="match status" value="1"/>
</dbReference>
<accession>A0AAE0VDL0</accession>
<evidence type="ECO:0000259" key="8">
    <source>
        <dbReference type="PROSITE" id="PS50878"/>
    </source>
</evidence>
<dbReference type="PROSITE" id="PS50878">
    <property type="entry name" value="RT_POL"/>
    <property type="match status" value="1"/>
</dbReference>
<evidence type="ECO:0000313" key="10">
    <source>
        <dbReference type="Proteomes" id="UP001274896"/>
    </source>
</evidence>
<dbReference type="Pfam" id="PF07810">
    <property type="entry name" value="TMC"/>
    <property type="match status" value="1"/>
</dbReference>
<feature type="compositionally biased region" description="Basic residues" evidence="7">
    <location>
        <begin position="940"/>
        <end position="949"/>
    </location>
</feature>
<dbReference type="Proteomes" id="UP001274896">
    <property type="component" value="Unassembled WGS sequence"/>
</dbReference>
<dbReference type="EMBL" id="JAUCMX010000003">
    <property type="protein sequence ID" value="KAK3551494.1"/>
    <property type="molecule type" value="Genomic_DNA"/>
</dbReference>
<evidence type="ECO:0000256" key="1">
    <source>
        <dbReference type="ARBA" id="ARBA00004141"/>
    </source>
</evidence>
<feature type="compositionally biased region" description="Basic and acidic residues" evidence="7">
    <location>
        <begin position="841"/>
        <end position="863"/>
    </location>
</feature>
<dbReference type="SMART" id="SM01083">
    <property type="entry name" value="Cir_N"/>
    <property type="match status" value="1"/>
</dbReference>
<proteinExistence type="inferred from homology"/>
<feature type="transmembrane region" description="Helical" evidence="6">
    <location>
        <begin position="133"/>
        <end position="159"/>
    </location>
</feature>
<comment type="subcellular location">
    <subcellularLocation>
        <location evidence="1 6">Membrane</location>
        <topology evidence="1 6">Multi-pass membrane protein</topology>
    </subcellularLocation>
</comment>
<gene>
    <name evidence="9" type="ORF">QTP70_017381</name>
</gene>
<keyword evidence="4 6" id="KW-1133">Transmembrane helix</keyword>
<dbReference type="PANTHER" id="PTHR23302:SF45">
    <property type="entry name" value="TRANSMEMBRANE CHANNEL-LIKE PROTEIN 4"/>
    <property type="match status" value="1"/>
</dbReference>
<dbReference type="InterPro" id="IPR019339">
    <property type="entry name" value="CIR_N_dom"/>
</dbReference>
<protein>
    <recommendedName>
        <fullName evidence="6">Transmembrane channel-like protein</fullName>
    </recommendedName>
</protein>
<comment type="caution">
    <text evidence="9">The sequence shown here is derived from an EMBL/GenBank/DDBJ whole genome shotgun (WGS) entry which is preliminary data.</text>
</comment>
<evidence type="ECO:0000256" key="5">
    <source>
        <dbReference type="ARBA" id="ARBA00023136"/>
    </source>
</evidence>
<feature type="compositionally biased region" description="Basic and acidic residues" evidence="7">
    <location>
        <begin position="884"/>
        <end position="939"/>
    </location>
</feature>
<organism evidence="9 10">
    <name type="scientific">Hemibagrus guttatus</name>
    <dbReference type="NCBI Taxonomy" id="175788"/>
    <lineage>
        <taxon>Eukaryota</taxon>
        <taxon>Metazoa</taxon>
        <taxon>Chordata</taxon>
        <taxon>Craniata</taxon>
        <taxon>Vertebrata</taxon>
        <taxon>Euteleostomi</taxon>
        <taxon>Actinopterygii</taxon>
        <taxon>Neopterygii</taxon>
        <taxon>Teleostei</taxon>
        <taxon>Ostariophysi</taxon>
        <taxon>Siluriformes</taxon>
        <taxon>Bagridae</taxon>
        <taxon>Hemibagrus</taxon>
    </lineage>
</organism>
<feature type="region of interest" description="Disordered" evidence="7">
    <location>
        <begin position="776"/>
        <end position="1010"/>
    </location>
</feature>
<feature type="transmembrane region" description="Helical" evidence="6">
    <location>
        <begin position="534"/>
        <end position="559"/>
    </location>
</feature>
<evidence type="ECO:0000256" key="6">
    <source>
        <dbReference type="RuleBase" id="RU310713"/>
    </source>
</evidence>
<keyword evidence="10" id="KW-1185">Reference proteome</keyword>
<name>A0AAE0VDL0_9TELE</name>
<feature type="compositionally biased region" description="Basic and acidic residues" evidence="7">
    <location>
        <begin position="992"/>
        <end position="1006"/>
    </location>
</feature>